<dbReference type="EMBL" id="JARKNE010000009">
    <property type="protein sequence ID" value="KAK5802287.1"/>
    <property type="molecule type" value="Genomic_DNA"/>
</dbReference>
<keyword evidence="2" id="KW-1185">Reference proteome</keyword>
<protein>
    <submittedName>
        <fullName evidence="1">Uncharacterized protein</fullName>
    </submittedName>
</protein>
<gene>
    <name evidence="1" type="ORF">PVK06_029872</name>
</gene>
<sequence>METSTNSINSQSEALIQTHSIQNSILPVTAVELQLIIHGILAEEMMISESFQVVGINEKLPPTWNDFKNYLQHKRKEMSVEDLIVRLRIKEDNRGTKIGSIKQQMTMLLGQTS</sequence>
<organism evidence="1 2">
    <name type="scientific">Gossypium arboreum</name>
    <name type="common">Tree cotton</name>
    <name type="synonym">Gossypium nanking</name>
    <dbReference type="NCBI Taxonomy" id="29729"/>
    <lineage>
        <taxon>Eukaryota</taxon>
        <taxon>Viridiplantae</taxon>
        <taxon>Streptophyta</taxon>
        <taxon>Embryophyta</taxon>
        <taxon>Tracheophyta</taxon>
        <taxon>Spermatophyta</taxon>
        <taxon>Magnoliopsida</taxon>
        <taxon>eudicotyledons</taxon>
        <taxon>Gunneridae</taxon>
        <taxon>Pentapetalae</taxon>
        <taxon>rosids</taxon>
        <taxon>malvids</taxon>
        <taxon>Malvales</taxon>
        <taxon>Malvaceae</taxon>
        <taxon>Malvoideae</taxon>
        <taxon>Gossypium</taxon>
    </lineage>
</organism>
<name>A0ABR0NLS7_GOSAR</name>
<evidence type="ECO:0000313" key="2">
    <source>
        <dbReference type="Proteomes" id="UP001358586"/>
    </source>
</evidence>
<dbReference type="Proteomes" id="UP001358586">
    <property type="component" value="Chromosome 9"/>
</dbReference>
<accession>A0ABR0NLS7</accession>
<evidence type="ECO:0000313" key="1">
    <source>
        <dbReference type="EMBL" id="KAK5802287.1"/>
    </source>
</evidence>
<proteinExistence type="predicted"/>
<reference evidence="1 2" key="1">
    <citation type="submission" date="2023-03" db="EMBL/GenBank/DDBJ databases">
        <title>WGS of Gossypium arboreum.</title>
        <authorList>
            <person name="Yu D."/>
        </authorList>
    </citation>
    <scope>NUCLEOTIDE SEQUENCE [LARGE SCALE GENOMIC DNA]</scope>
    <source>
        <tissue evidence="1">Leaf</tissue>
    </source>
</reference>
<comment type="caution">
    <text evidence="1">The sequence shown here is derived from an EMBL/GenBank/DDBJ whole genome shotgun (WGS) entry which is preliminary data.</text>
</comment>